<reference evidence="2" key="1">
    <citation type="submission" date="2020-10" db="EMBL/GenBank/DDBJ databases">
        <title>Taxonomic study of unclassified bacteria belonging to the class Ktedonobacteria.</title>
        <authorList>
            <person name="Yabe S."/>
            <person name="Wang C.M."/>
            <person name="Zheng Y."/>
            <person name="Sakai Y."/>
            <person name="Cavaletti L."/>
            <person name="Monciardini P."/>
            <person name="Donadio S."/>
        </authorList>
    </citation>
    <scope>NUCLEOTIDE SEQUENCE</scope>
    <source>
        <strain evidence="2">SOSP1-1</strain>
    </source>
</reference>
<dbReference type="InterPro" id="IPR011644">
    <property type="entry name" value="Heme_NO-bd"/>
</dbReference>
<dbReference type="AlphaFoldDB" id="A0A8J3IBE6"/>
<proteinExistence type="predicted"/>
<dbReference type="EMBL" id="BNJF01000005">
    <property type="protein sequence ID" value="GHO49567.1"/>
    <property type="molecule type" value="Genomic_DNA"/>
</dbReference>
<dbReference type="GO" id="GO:0020037">
    <property type="term" value="F:heme binding"/>
    <property type="evidence" value="ECO:0007669"/>
    <property type="project" value="InterPro"/>
</dbReference>
<organism evidence="2 3">
    <name type="scientific">Ktedonospora formicarum</name>
    <dbReference type="NCBI Taxonomy" id="2778364"/>
    <lineage>
        <taxon>Bacteria</taxon>
        <taxon>Bacillati</taxon>
        <taxon>Chloroflexota</taxon>
        <taxon>Ktedonobacteria</taxon>
        <taxon>Ktedonobacterales</taxon>
        <taxon>Ktedonobacteraceae</taxon>
        <taxon>Ktedonospora</taxon>
    </lineage>
</organism>
<dbReference type="Gene3D" id="3.90.1520.10">
    <property type="entry name" value="H-NOX domain"/>
    <property type="match status" value="1"/>
</dbReference>
<dbReference type="Pfam" id="PF07700">
    <property type="entry name" value="HNOB"/>
    <property type="match status" value="1"/>
</dbReference>
<sequence length="295" mass="33893">MKGIIFVVWEKYLGERFGSPFLDRYRAAIGENQQNLPEIVRVYPDELLVKGLATASKMSLESEDALMVEYGRFFMLNGLVEYLCGYLLAQSWSGYELLLQMRDAHAQMRRTPDGINPPLFEYEVLSGDHKHMMLTYESNRRLCSLLEGCIYGAAERFGEKVRIRQHTCQKKGDSVCRFEILFEGDSWAKHATPDRIKQEKERLSKQGLSNLILQVLSPNPNNAMDMFVIKKAIEQHQGSYFPEIYQKQQQLGPVHISQVFTTLAKLQQVGLVSSTANQGPDSFTQRLYWRSPTHD</sequence>
<dbReference type="RefSeq" id="WP_220198677.1">
    <property type="nucleotide sequence ID" value="NZ_BNJF01000005.1"/>
</dbReference>
<feature type="domain" description="Heme NO-binding" evidence="1">
    <location>
        <begin position="2"/>
        <end position="164"/>
    </location>
</feature>
<gene>
    <name evidence="2" type="ORF">KSX_77300</name>
</gene>
<keyword evidence="3" id="KW-1185">Reference proteome</keyword>
<evidence type="ECO:0000259" key="1">
    <source>
        <dbReference type="Pfam" id="PF07700"/>
    </source>
</evidence>
<comment type="caution">
    <text evidence="2">The sequence shown here is derived from an EMBL/GenBank/DDBJ whole genome shotgun (WGS) entry which is preliminary data.</text>
</comment>
<dbReference type="Proteomes" id="UP000612362">
    <property type="component" value="Unassembled WGS sequence"/>
</dbReference>
<accession>A0A8J3IBE6</accession>
<dbReference type="InterPro" id="IPR024096">
    <property type="entry name" value="NO_sig/Golgi_transp_ligand-bd"/>
</dbReference>
<dbReference type="InterPro" id="IPR038158">
    <property type="entry name" value="H-NOX_domain_sf"/>
</dbReference>
<protein>
    <recommendedName>
        <fullName evidence="1">Heme NO-binding domain-containing protein</fullName>
    </recommendedName>
</protein>
<dbReference type="SUPFAM" id="SSF111126">
    <property type="entry name" value="Ligand-binding domain in the NO signalling and Golgi transport"/>
    <property type="match status" value="1"/>
</dbReference>
<evidence type="ECO:0000313" key="2">
    <source>
        <dbReference type="EMBL" id="GHO49567.1"/>
    </source>
</evidence>
<evidence type="ECO:0000313" key="3">
    <source>
        <dbReference type="Proteomes" id="UP000612362"/>
    </source>
</evidence>
<name>A0A8J3IBE6_9CHLR</name>